<dbReference type="SUPFAM" id="SSF88946">
    <property type="entry name" value="Sigma2 domain of RNA polymerase sigma factors"/>
    <property type="match status" value="1"/>
</dbReference>
<dbReference type="GO" id="GO:0003677">
    <property type="term" value="F:DNA binding"/>
    <property type="evidence" value="ECO:0007669"/>
    <property type="project" value="UniProtKB-KW"/>
</dbReference>
<comment type="caution">
    <text evidence="8">The sequence shown here is derived from an EMBL/GenBank/DDBJ whole genome shotgun (WGS) entry which is preliminary data.</text>
</comment>
<reference evidence="8" key="1">
    <citation type="submission" date="2020-08" db="EMBL/GenBank/DDBJ databases">
        <title>Winogradskyella ouciana sp. nov., isolated from the hadal seawater of the Mariana Trench.</title>
        <authorList>
            <person name="He X."/>
        </authorList>
    </citation>
    <scope>NUCLEOTIDE SEQUENCE [LARGE SCALE GENOMIC DNA]</scope>
    <source>
        <strain evidence="8">KCTC 52348</strain>
    </source>
</reference>
<dbReference type="Pfam" id="PF08281">
    <property type="entry name" value="Sigma70_r4_2"/>
    <property type="match status" value="1"/>
</dbReference>
<evidence type="ECO:0000259" key="6">
    <source>
        <dbReference type="Pfam" id="PF04542"/>
    </source>
</evidence>
<keyword evidence="4" id="KW-0238">DNA-binding</keyword>
<gene>
    <name evidence="8" type="ORF">H7F21_02595</name>
</gene>
<dbReference type="CDD" id="cd06171">
    <property type="entry name" value="Sigma70_r4"/>
    <property type="match status" value="1"/>
</dbReference>
<dbReference type="SUPFAM" id="SSF88659">
    <property type="entry name" value="Sigma3 and sigma4 domains of RNA polymerase sigma factors"/>
    <property type="match status" value="1"/>
</dbReference>
<evidence type="ECO:0000256" key="1">
    <source>
        <dbReference type="ARBA" id="ARBA00010641"/>
    </source>
</evidence>
<dbReference type="Pfam" id="PF04542">
    <property type="entry name" value="Sigma70_r2"/>
    <property type="match status" value="1"/>
</dbReference>
<dbReference type="Proteomes" id="UP000533900">
    <property type="component" value="Unassembled WGS sequence"/>
</dbReference>
<dbReference type="EMBL" id="JACLCP010000001">
    <property type="protein sequence ID" value="MBC2843966.1"/>
    <property type="molecule type" value="Genomic_DNA"/>
</dbReference>
<feature type="domain" description="RNA polymerase sigma-70 region 2" evidence="6">
    <location>
        <begin position="21"/>
        <end position="75"/>
    </location>
</feature>
<dbReference type="InterPro" id="IPR039425">
    <property type="entry name" value="RNA_pol_sigma-70-like"/>
</dbReference>
<organism evidence="8 9">
    <name type="scientific">Winogradskyella flava</name>
    <dbReference type="NCBI Taxonomy" id="1884876"/>
    <lineage>
        <taxon>Bacteria</taxon>
        <taxon>Pseudomonadati</taxon>
        <taxon>Bacteroidota</taxon>
        <taxon>Flavobacteriia</taxon>
        <taxon>Flavobacteriales</taxon>
        <taxon>Flavobacteriaceae</taxon>
        <taxon>Winogradskyella</taxon>
    </lineage>
</organism>
<keyword evidence="5" id="KW-0804">Transcription</keyword>
<evidence type="ECO:0000256" key="3">
    <source>
        <dbReference type="ARBA" id="ARBA00023082"/>
    </source>
</evidence>
<evidence type="ECO:0000256" key="5">
    <source>
        <dbReference type="ARBA" id="ARBA00023163"/>
    </source>
</evidence>
<dbReference type="InterPro" id="IPR013249">
    <property type="entry name" value="RNA_pol_sigma70_r4_t2"/>
</dbReference>
<dbReference type="InterPro" id="IPR007627">
    <property type="entry name" value="RNA_pol_sigma70_r2"/>
</dbReference>
<keyword evidence="3" id="KW-0731">Sigma factor</keyword>
<sequence length="170" mass="19728">MTKLEFKNNVFVLSEKLFPMVSRILGSHEKAEDAIQEIMIKIWQKRTKLKNHPNISGFVFLTARNYCLDVLRKNKVEPYGGASPLRIIKSKDENNLEWQELNKIILDILKTLPVQQKEVFLMRDIDGYDFTEIASALNIKQTHARVLISRARKQIGSALIKTYDYEKGAY</sequence>
<keyword evidence="9" id="KW-1185">Reference proteome</keyword>
<dbReference type="PANTHER" id="PTHR43133:SF8">
    <property type="entry name" value="RNA POLYMERASE SIGMA FACTOR HI_1459-RELATED"/>
    <property type="match status" value="1"/>
</dbReference>
<dbReference type="InterPro" id="IPR013325">
    <property type="entry name" value="RNA_pol_sigma_r2"/>
</dbReference>
<keyword evidence="2" id="KW-0805">Transcription regulation</keyword>
<dbReference type="GO" id="GO:0016987">
    <property type="term" value="F:sigma factor activity"/>
    <property type="evidence" value="ECO:0007669"/>
    <property type="project" value="UniProtKB-KW"/>
</dbReference>
<dbReference type="NCBIfam" id="TIGR02937">
    <property type="entry name" value="sigma70-ECF"/>
    <property type="match status" value="1"/>
</dbReference>
<dbReference type="InterPro" id="IPR036388">
    <property type="entry name" value="WH-like_DNA-bd_sf"/>
</dbReference>
<feature type="domain" description="RNA polymerase sigma factor 70 region 4 type 2" evidence="7">
    <location>
        <begin position="104"/>
        <end position="155"/>
    </location>
</feature>
<dbReference type="InterPro" id="IPR013324">
    <property type="entry name" value="RNA_pol_sigma_r3/r4-like"/>
</dbReference>
<dbReference type="InterPro" id="IPR014284">
    <property type="entry name" value="RNA_pol_sigma-70_dom"/>
</dbReference>
<proteinExistence type="inferred from homology"/>
<protein>
    <submittedName>
        <fullName evidence="8">Sigma-70 family RNA polymerase sigma factor</fullName>
    </submittedName>
</protein>
<dbReference type="Gene3D" id="1.10.1740.10">
    <property type="match status" value="1"/>
</dbReference>
<evidence type="ECO:0000256" key="2">
    <source>
        <dbReference type="ARBA" id="ARBA00023015"/>
    </source>
</evidence>
<evidence type="ECO:0000259" key="7">
    <source>
        <dbReference type="Pfam" id="PF08281"/>
    </source>
</evidence>
<dbReference type="Gene3D" id="1.10.10.10">
    <property type="entry name" value="Winged helix-like DNA-binding domain superfamily/Winged helix DNA-binding domain"/>
    <property type="match status" value="1"/>
</dbReference>
<dbReference type="GO" id="GO:0006352">
    <property type="term" value="P:DNA-templated transcription initiation"/>
    <property type="evidence" value="ECO:0007669"/>
    <property type="project" value="InterPro"/>
</dbReference>
<dbReference type="RefSeq" id="WP_185787671.1">
    <property type="nucleotide sequence ID" value="NZ_JACLCP010000001.1"/>
</dbReference>
<dbReference type="PANTHER" id="PTHR43133">
    <property type="entry name" value="RNA POLYMERASE ECF-TYPE SIGMA FACTO"/>
    <property type="match status" value="1"/>
</dbReference>
<accession>A0A842IQ21</accession>
<evidence type="ECO:0000256" key="4">
    <source>
        <dbReference type="ARBA" id="ARBA00023125"/>
    </source>
</evidence>
<dbReference type="AlphaFoldDB" id="A0A842IQ21"/>
<name>A0A842IQ21_9FLAO</name>
<evidence type="ECO:0000313" key="9">
    <source>
        <dbReference type="Proteomes" id="UP000533900"/>
    </source>
</evidence>
<comment type="similarity">
    <text evidence="1">Belongs to the sigma-70 factor family. ECF subfamily.</text>
</comment>
<evidence type="ECO:0000313" key="8">
    <source>
        <dbReference type="EMBL" id="MBC2843966.1"/>
    </source>
</evidence>